<evidence type="ECO:0000256" key="8">
    <source>
        <dbReference type="ARBA" id="ARBA00023136"/>
    </source>
</evidence>
<keyword evidence="4 9" id="KW-0812">Transmembrane</keyword>
<evidence type="ECO:0000256" key="1">
    <source>
        <dbReference type="ARBA" id="ARBA00004651"/>
    </source>
</evidence>
<protein>
    <recommendedName>
        <fullName evidence="9">Protein-export membrane protein SecF</fullName>
    </recommendedName>
</protein>
<feature type="transmembrane region" description="Helical" evidence="9">
    <location>
        <begin position="274"/>
        <end position="292"/>
    </location>
</feature>
<dbReference type="PANTHER" id="PTHR30081">
    <property type="entry name" value="PROTEIN-EXPORT MEMBRANE PROTEIN SEC"/>
    <property type="match status" value="1"/>
</dbReference>
<evidence type="ECO:0000259" key="10">
    <source>
        <dbReference type="Pfam" id="PF02355"/>
    </source>
</evidence>
<dbReference type="InterPro" id="IPR048634">
    <property type="entry name" value="SecD_SecF_C"/>
</dbReference>
<dbReference type="RefSeq" id="WP_379743111.1">
    <property type="nucleotide sequence ID" value="NZ_JBHSVN010000001.1"/>
</dbReference>
<dbReference type="GO" id="GO:0006605">
    <property type="term" value="P:protein targeting"/>
    <property type="evidence" value="ECO:0007669"/>
    <property type="project" value="UniProtKB-UniRule"/>
</dbReference>
<evidence type="ECO:0000256" key="4">
    <source>
        <dbReference type="ARBA" id="ARBA00022692"/>
    </source>
</evidence>
<keyword evidence="7 9" id="KW-0811">Translocation</keyword>
<evidence type="ECO:0000256" key="3">
    <source>
        <dbReference type="ARBA" id="ARBA00022475"/>
    </source>
</evidence>
<organism evidence="11 12">
    <name type="scientific">Halopenitus salinus</name>
    <dbReference type="NCBI Taxonomy" id="1198295"/>
    <lineage>
        <taxon>Archaea</taxon>
        <taxon>Methanobacteriati</taxon>
        <taxon>Methanobacteriota</taxon>
        <taxon>Stenosarchaea group</taxon>
        <taxon>Halobacteria</taxon>
        <taxon>Halobacteriales</taxon>
        <taxon>Haloferacaceae</taxon>
        <taxon>Halopenitus</taxon>
    </lineage>
</organism>
<sequence>MVAIEVPEVDYTEYSNRQLVAVPLAILAIALLILGGWYLATGAPADLGVEFTGGAELRLSVNESADFEPGTPAARGTLEDPETFSVEPSSIQYVPGDETYVVTFRPDAPPDGSGESGDFGSVAGEARDVGFTVDAQDRVSASFGSGVQTQALGGLLVAFLGMSVLVFAMFRTFVPSIAVVLSAFSDLVIPVAVMNLLGIDMTLGTVAALLMIIGYSVDSDILLNNSVLRRTGGFYESVSRAMRTGVTMTITSIAAMAVMAVVATVFGVDLLRDIGIILAVGLCADLMNTYLLNVSLLRWYKFEGVSDR</sequence>
<name>A0ABD5UT04_9EURY</name>
<keyword evidence="8 9" id="KW-0472">Membrane</keyword>
<accession>A0ABD5UT04</accession>
<feature type="transmembrane region" description="Helical" evidence="9">
    <location>
        <begin position="244"/>
        <end position="268"/>
    </location>
</feature>
<dbReference type="SUPFAM" id="SSF82866">
    <property type="entry name" value="Multidrug efflux transporter AcrB transmembrane domain"/>
    <property type="match status" value="1"/>
</dbReference>
<comment type="subunit">
    <text evidence="9">Part of the protein translocation apparatus. Forms a complex with SecD.</text>
</comment>
<dbReference type="InterPro" id="IPR022813">
    <property type="entry name" value="SecD/SecF_arch_bac"/>
</dbReference>
<dbReference type="PANTHER" id="PTHR30081:SF8">
    <property type="entry name" value="PROTEIN TRANSLOCASE SUBUNIT SECF"/>
    <property type="match status" value="1"/>
</dbReference>
<keyword evidence="12" id="KW-1185">Reference proteome</keyword>
<feature type="domain" description="Protein export membrane protein SecD/SecF C-terminal" evidence="10">
    <location>
        <begin position="132"/>
        <end position="301"/>
    </location>
</feature>
<keyword evidence="6 9" id="KW-1133">Transmembrane helix</keyword>
<comment type="subcellular location">
    <subcellularLocation>
        <location evidence="1 9">Cell membrane</location>
        <topology evidence="1 9">Multi-pass membrane protein</topology>
    </subcellularLocation>
</comment>
<gene>
    <name evidence="9 11" type="primary">secF</name>
    <name evidence="11" type="ORF">ACFQE9_08310</name>
</gene>
<feature type="transmembrane region" description="Helical" evidence="9">
    <location>
        <begin position="203"/>
        <end position="223"/>
    </location>
</feature>
<keyword evidence="3 9" id="KW-1003">Cell membrane</keyword>
<evidence type="ECO:0000256" key="5">
    <source>
        <dbReference type="ARBA" id="ARBA00022927"/>
    </source>
</evidence>
<comment type="function">
    <text evidence="9">Involved in protein export.</text>
</comment>
<dbReference type="EMBL" id="JBHSXL010000008">
    <property type="protein sequence ID" value="MFC6892607.1"/>
    <property type="molecule type" value="Genomic_DNA"/>
</dbReference>
<evidence type="ECO:0000256" key="9">
    <source>
        <dbReference type="HAMAP-Rule" id="MF_01464"/>
    </source>
</evidence>
<comment type="caution">
    <text evidence="11">The sequence shown here is derived from an EMBL/GenBank/DDBJ whole genome shotgun (WGS) entry which is preliminary data.</text>
</comment>
<dbReference type="HAMAP" id="MF_01464_A">
    <property type="entry name" value="SecF_A"/>
    <property type="match status" value="1"/>
</dbReference>
<evidence type="ECO:0000256" key="6">
    <source>
        <dbReference type="ARBA" id="ARBA00022989"/>
    </source>
</evidence>
<proteinExistence type="inferred from homology"/>
<feature type="transmembrane region" description="Helical" evidence="9">
    <location>
        <begin position="20"/>
        <end position="40"/>
    </location>
</feature>
<evidence type="ECO:0000256" key="7">
    <source>
        <dbReference type="ARBA" id="ARBA00023010"/>
    </source>
</evidence>
<evidence type="ECO:0000313" key="12">
    <source>
        <dbReference type="Proteomes" id="UP001596296"/>
    </source>
</evidence>
<keyword evidence="2 9" id="KW-0813">Transport</keyword>
<dbReference type="NCBIfam" id="NF041305">
    <property type="entry name" value="SecF_Halo"/>
    <property type="match status" value="1"/>
</dbReference>
<comment type="similarity">
    <text evidence="9">Belongs to the SecD/SecF family. SecF subfamily.</text>
</comment>
<reference evidence="11 12" key="1">
    <citation type="journal article" date="2019" name="Int. J. Syst. Evol. Microbiol.">
        <title>The Global Catalogue of Microorganisms (GCM) 10K type strain sequencing project: providing services to taxonomists for standard genome sequencing and annotation.</title>
        <authorList>
            <consortium name="The Broad Institute Genomics Platform"/>
            <consortium name="The Broad Institute Genome Sequencing Center for Infectious Disease"/>
            <person name="Wu L."/>
            <person name="Ma J."/>
        </authorList>
    </citation>
    <scope>NUCLEOTIDE SEQUENCE [LARGE SCALE GENOMIC DNA]</scope>
    <source>
        <strain evidence="11 12">SKJ47</strain>
    </source>
</reference>
<dbReference type="Pfam" id="PF02355">
    <property type="entry name" value="SecD_SecF_C"/>
    <property type="match status" value="1"/>
</dbReference>
<feature type="transmembrane region" description="Helical" evidence="9">
    <location>
        <begin position="151"/>
        <end position="170"/>
    </location>
</feature>
<dbReference type="InterPro" id="IPR024921">
    <property type="entry name" value="SecF_arc"/>
</dbReference>
<dbReference type="GO" id="GO:0005886">
    <property type="term" value="C:plasma membrane"/>
    <property type="evidence" value="ECO:0007669"/>
    <property type="project" value="UniProtKB-SubCell"/>
</dbReference>
<evidence type="ECO:0000313" key="11">
    <source>
        <dbReference type="EMBL" id="MFC6892607.1"/>
    </source>
</evidence>
<dbReference type="Gene3D" id="1.20.1640.10">
    <property type="entry name" value="Multidrug efflux transporter AcrB transmembrane domain"/>
    <property type="match status" value="1"/>
</dbReference>
<dbReference type="NCBIfam" id="NF006355">
    <property type="entry name" value="PRK08578.1-3"/>
    <property type="match status" value="1"/>
</dbReference>
<evidence type="ECO:0000256" key="2">
    <source>
        <dbReference type="ARBA" id="ARBA00022448"/>
    </source>
</evidence>
<dbReference type="AlphaFoldDB" id="A0ABD5UT04"/>
<feature type="transmembrane region" description="Helical" evidence="9">
    <location>
        <begin position="177"/>
        <end position="197"/>
    </location>
</feature>
<keyword evidence="5 9" id="KW-0653">Protein transport</keyword>
<dbReference type="GO" id="GO:0065002">
    <property type="term" value="P:intracellular protein transmembrane transport"/>
    <property type="evidence" value="ECO:0007669"/>
    <property type="project" value="UniProtKB-UniRule"/>
</dbReference>
<dbReference type="InterPro" id="IPR053476">
    <property type="entry name" value="SecD/SecF_export"/>
</dbReference>
<dbReference type="Proteomes" id="UP001596296">
    <property type="component" value="Unassembled WGS sequence"/>
</dbReference>